<accession>A0A383AJ04</accession>
<name>A0A383AJ04_9ZZZZ</name>
<proteinExistence type="predicted"/>
<sequence>MAQAKEMKKALSNNQKATILLDMLRDVNTDAEIDKNIRKRKYKVHPEKLRNFKYEMQEIITAKPQIKKVFGVSFKSMSILENARFAKQKIEDRIATNMTKMYQSIAGKKPVVFGAGTEQRREVQLPA</sequence>
<gene>
    <name evidence="1" type="ORF">METZ01_LOCUS460393</name>
</gene>
<protein>
    <submittedName>
        <fullName evidence="1">Uncharacterized protein</fullName>
    </submittedName>
</protein>
<dbReference type="AlphaFoldDB" id="A0A383AJ04"/>
<reference evidence="1" key="1">
    <citation type="submission" date="2018-05" db="EMBL/GenBank/DDBJ databases">
        <authorList>
            <person name="Lanie J.A."/>
            <person name="Ng W.-L."/>
            <person name="Kazmierczak K.M."/>
            <person name="Andrzejewski T.M."/>
            <person name="Davidsen T.M."/>
            <person name="Wayne K.J."/>
            <person name="Tettelin H."/>
            <person name="Glass J.I."/>
            <person name="Rusch D."/>
            <person name="Podicherti R."/>
            <person name="Tsui H.-C.T."/>
            <person name="Winkler M.E."/>
        </authorList>
    </citation>
    <scope>NUCLEOTIDE SEQUENCE</scope>
</reference>
<feature type="non-terminal residue" evidence="1">
    <location>
        <position position="127"/>
    </location>
</feature>
<organism evidence="1">
    <name type="scientific">marine metagenome</name>
    <dbReference type="NCBI Taxonomy" id="408172"/>
    <lineage>
        <taxon>unclassified sequences</taxon>
        <taxon>metagenomes</taxon>
        <taxon>ecological metagenomes</taxon>
    </lineage>
</organism>
<evidence type="ECO:0000313" key="1">
    <source>
        <dbReference type="EMBL" id="SVE07539.1"/>
    </source>
</evidence>
<dbReference type="EMBL" id="UINC01192410">
    <property type="protein sequence ID" value="SVE07539.1"/>
    <property type="molecule type" value="Genomic_DNA"/>
</dbReference>